<dbReference type="Gene3D" id="3.40.50.150">
    <property type="entry name" value="Vaccinia Virus protein VP39"/>
    <property type="match status" value="1"/>
</dbReference>
<sequence length="275" mass="29300">MEIVTTAAQEAFLREFHARHPAATSSMMSHGRAPDGRSSYEILRDHVTGHLRVLDLGCGDGFLLDLLAEAGHQVTGVDLSSADLALARQRPALHGVPLATGRAQELPFPDGGFDACVSHMAFMLMPDIDQVTAEVARVLVPGGRLALILSGGGAGGSGSYELFQKLIRPALDGAPPEQRIPPLGDNRTLHRDGIDEILVPAGFSPVAWTTEPIDLGGTAEQVWARLSAIYNFMPLDQAVVRSIEEEFLAQATQLADADGRIPCTMNVHLAVTGRS</sequence>
<dbReference type="STRING" id="76021.BS329_35145"/>
<comment type="caution">
    <text evidence="2">The sequence shown here is derived from an EMBL/GenBank/DDBJ whole genome shotgun (WGS) entry which is preliminary data.</text>
</comment>
<keyword evidence="2" id="KW-0489">Methyltransferase</keyword>
<gene>
    <name evidence="2" type="ORF">BS329_35145</name>
</gene>
<protein>
    <submittedName>
        <fullName evidence="2">SAM-dependent methyltransferase</fullName>
    </submittedName>
</protein>
<reference evidence="2 3" key="1">
    <citation type="submission" date="2016-01" db="EMBL/GenBank/DDBJ databases">
        <title>Amycolatopsis coloradensis genome sequencing and assembly.</title>
        <authorList>
            <person name="Mayilraj S."/>
        </authorList>
    </citation>
    <scope>NUCLEOTIDE SEQUENCE [LARGE SCALE GENOMIC DNA]</scope>
    <source>
        <strain evidence="2 3">DSM 44225</strain>
    </source>
</reference>
<evidence type="ECO:0000259" key="1">
    <source>
        <dbReference type="Pfam" id="PF08241"/>
    </source>
</evidence>
<keyword evidence="3" id="KW-1185">Reference proteome</keyword>
<dbReference type="EMBL" id="MQUQ01000021">
    <property type="protein sequence ID" value="OLZ44992.1"/>
    <property type="molecule type" value="Genomic_DNA"/>
</dbReference>
<dbReference type="GO" id="GO:0008757">
    <property type="term" value="F:S-adenosylmethionine-dependent methyltransferase activity"/>
    <property type="evidence" value="ECO:0007669"/>
    <property type="project" value="InterPro"/>
</dbReference>
<dbReference type="AlphaFoldDB" id="A0A1R0KH72"/>
<evidence type="ECO:0000313" key="2">
    <source>
        <dbReference type="EMBL" id="OLZ44992.1"/>
    </source>
</evidence>
<dbReference type="InterPro" id="IPR050508">
    <property type="entry name" value="Methyltransf_Superfamily"/>
</dbReference>
<dbReference type="CDD" id="cd02440">
    <property type="entry name" value="AdoMet_MTases"/>
    <property type="match status" value="1"/>
</dbReference>
<dbReference type="PANTHER" id="PTHR42912">
    <property type="entry name" value="METHYLTRANSFERASE"/>
    <property type="match status" value="1"/>
</dbReference>
<dbReference type="PANTHER" id="PTHR42912:SF93">
    <property type="entry name" value="N6-ADENOSINE-METHYLTRANSFERASE TMT1A"/>
    <property type="match status" value="1"/>
</dbReference>
<name>A0A1R0KH72_9PSEU</name>
<dbReference type="InterPro" id="IPR029063">
    <property type="entry name" value="SAM-dependent_MTases_sf"/>
</dbReference>
<keyword evidence="2" id="KW-0808">Transferase</keyword>
<evidence type="ECO:0000313" key="3">
    <source>
        <dbReference type="Proteomes" id="UP000187486"/>
    </source>
</evidence>
<dbReference type="GO" id="GO:0032259">
    <property type="term" value="P:methylation"/>
    <property type="evidence" value="ECO:0007669"/>
    <property type="project" value="UniProtKB-KW"/>
</dbReference>
<dbReference type="SUPFAM" id="SSF53335">
    <property type="entry name" value="S-adenosyl-L-methionine-dependent methyltransferases"/>
    <property type="match status" value="1"/>
</dbReference>
<feature type="domain" description="Methyltransferase type 11" evidence="1">
    <location>
        <begin position="54"/>
        <end position="146"/>
    </location>
</feature>
<dbReference type="InterPro" id="IPR013216">
    <property type="entry name" value="Methyltransf_11"/>
</dbReference>
<dbReference type="Pfam" id="PF08241">
    <property type="entry name" value="Methyltransf_11"/>
    <property type="match status" value="1"/>
</dbReference>
<accession>A0A1R0KH72</accession>
<dbReference type="RefSeq" id="WP_076167047.1">
    <property type="nucleotide sequence ID" value="NZ_MQUQ01000021.1"/>
</dbReference>
<proteinExistence type="predicted"/>
<organism evidence="2 3">
    <name type="scientific">Amycolatopsis coloradensis</name>
    <dbReference type="NCBI Taxonomy" id="76021"/>
    <lineage>
        <taxon>Bacteria</taxon>
        <taxon>Bacillati</taxon>
        <taxon>Actinomycetota</taxon>
        <taxon>Actinomycetes</taxon>
        <taxon>Pseudonocardiales</taxon>
        <taxon>Pseudonocardiaceae</taxon>
        <taxon>Amycolatopsis</taxon>
    </lineage>
</organism>
<dbReference type="Proteomes" id="UP000187486">
    <property type="component" value="Unassembled WGS sequence"/>
</dbReference>